<dbReference type="STRING" id="1314782.A0A165NDF7"/>
<feature type="region of interest" description="Disordered" evidence="1">
    <location>
        <begin position="111"/>
        <end position="155"/>
    </location>
</feature>
<evidence type="ECO:0000313" key="2">
    <source>
        <dbReference type="EMBL" id="KZT19496.1"/>
    </source>
</evidence>
<feature type="compositionally biased region" description="Basic and acidic residues" evidence="1">
    <location>
        <begin position="75"/>
        <end position="89"/>
    </location>
</feature>
<keyword evidence="3" id="KW-1185">Reference proteome</keyword>
<sequence length="376" mass="40804">MSPAVLDTRVRVGQEPQDLATVLEDSDSEIETPLPEDQDRSRRLSSLSMKAALSAVKPPSRGTSIYSLESGPDVDGERSSTDDFSERAHLPVAPSAYPAFHLPRPRRIYTTSESDLPSLTARTSISSTSSSVPGTPSHLSMTSSLHTHSPPASPLPISMIEAQLEVIPEKIFEDDDSRRLSSSSEESLTAISFAPMEPSQRRALTLEISPPVSARSETTFLGSAVAERPTQPGHKQSISSLDSSRSVQPESVSRWRRSPTPSTSSSGSSPTPRWSGGGSLRFLSLSPKTDKDVNARSIMPGGKESITKDHINDAKARKAEEKRRKKEEAKARTEQLALQLKQRAAERKAEADKQSLGSGKGRDKKDAVMYGGMVWM</sequence>
<name>A0A165NDF7_9AGAM</name>
<reference evidence="2 3" key="1">
    <citation type="journal article" date="2016" name="Mol. Biol. Evol.">
        <title>Comparative Genomics of Early-Diverging Mushroom-Forming Fungi Provides Insights into the Origins of Lignocellulose Decay Capabilities.</title>
        <authorList>
            <person name="Nagy L.G."/>
            <person name="Riley R."/>
            <person name="Tritt A."/>
            <person name="Adam C."/>
            <person name="Daum C."/>
            <person name="Floudas D."/>
            <person name="Sun H."/>
            <person name="Yadav J.S."/>
            <person name="Pangilinan J."/>
            <person name="Larsson K.H."/>
            <person name="Matsuura K."/>
            <person name="Barry K."/>
            <person name="Labutti K."/>
            <person name="Kuo R."/>
            <person name="Ohm R.A."/>
            <person name="Bhattacharya S.S."/>
            <person name="Shirouzu T."/>
            <person name="Yoshinaga Y."/>
            <person name="Martin F.M."/>
            <person name="Grigoriev I.V."/>
            <person name="Hibbett D.S."/>
        </authorList>
    </citation>
    <scope>NUCLEOTIDE SEQUENCE [LARGE SCALE GENOMIC DNA]</scope>
    <source>
        <strain evidence="2 3">HHB14362 ss-1</strain>
    </source>
</reference>
<feature type="region of interest" description="Disordered" evidence="1">
    <location>
        <begin position="219"/>
        <end position="376"/>
    </location>
</feature>
<protein>
    <submittedName>
        <fullName evidence="2">Uncharacterized protein</fullName>
    </submittedName>
</protein>
<gene>
    <name evidence="2" type="ORF">NEOLEDRAFT_943373</name>
</gene>
<organism evidence="2 3">
    <name type="scientific">Neolentinus lepideus HHB14362 ss-1</name>
    <dbReference type="NCBI Taxonomy" id="1314782"/>
    <lineage>
        <taxon>Eukaryota</taxon>
        <taxon>Fungi</taxon>
        <taxon>Dikarya</taxon>
        <taxon>Basidiomycota</taxon>
        <taxon>Agaricomycotina</taxon>
        <taxon>Agaricomycetes</taxon>
        <taxon>Gloeophyllales</taxon>
        <taxon>Gloeophyllaceae</taxon>
        <taxon>Neolentinus</taxon>
    </lineage>
</organism>
<feature type="compositionally biased region" description="Basic and acidic residues" evidence="1">
    <location>
        <begin position="343"/>
        <end position="353"/>
    </location>
</feature>
<accession>A0A165NDF7</accession>
<feature type="compositionally biased region" description="Acidic residues" evidence="1">
    <location>
        <begin position="24"/>
        <end position="36"/>
    </location>
</feature>
<dbReference type="OrthoDB" id="10495517at2759"/>
<feature type="compositionally biased region" description="Polar residues" evidence="1">
    <location>
        <begin position="233"/>
        <end position="251"/>
    </location>
</feature>
<feature type="compositionally biased region" description="Low complexity" evidence="1">
    <location>
        <begin position="44"/>
        <end position="55"/>
    </location>
</feature>
<feature type="compositionally biased region" description="Basic and acidic residues" evidence="1">
    <location>
        <begin position="305"/>
        <end position="333"/>
    </location>
</feature>
<dbReference type="EMBL" id="KV425639">
    <property type="protein sequence ID" value="KZT19496.1"/>
    <property type="molecule type" value="Genomic_DNA"/>
</dbReference>
<proteinExistence type="predicted"/>
<dbReference type="AlphaFoldDB" id="A0A165NDF7"/>
<evidence type="ECO:0000256" key="1">
    <source>
        <dbReference type="SAM" id="MobiDB-lite"/>
    </source>
</evidence>
<dbReference type="InParanoid" id="A0A165NDF7"/>
<feature type="region of interest" description="Disordered" evidence="1">
    <location>
        <begin position="1"/>
        <end position="90"/>
    </location>
</feature>
<evidence type="ECO:0000313" key="3">
    <source>
        <dbReference type="Proteomes" id="UP000076761"/>
    </source>
</evidence>
<feature type="compositionally biased region" description="Low complexity" evidence="1">
    <location>
        <begin position="258"/>
        <end position="286"/>
    </location>
</feature>
<feature type="region of interest" description="Disordered" evidence="1">
    <location>
        <begin position="171"/>
        <end position="196"/>
    </location>
</feature>
<dbReference type="Proteomes" id="UP000076761">
    <property type="component" value="Unassembled WGS sequence"/>
</dbReference>
<feature type="compositionally biased region" description="Low complexity" evidence="1">
    <location>
        <begin position="118"/>
        <end position="150"/>
    </location>
</feature>